<dbReference type="STRING" id="1513793.SAMN06296036_1574"/>
<name>A0A1Y6CRQ8_9BACT</name>
<dbReference type="Gene3D" id="3.30.565.10">
    <property type="entry name" value="Histidine kinase-like ATPase, C-terminal domain"/>
    <property type="match status" value="1"/>
</dbReference>
<evidence type="ECO:0000313" key="9">
    <source>
        <dbReference type="EMBL" id="SMF84557.1"/>
    </source>
</evidence>
<dbReference type="Proteomes" id="UP000192907">
    <property type="component" value="Unassembled WGS sequence"/>
</dbReference>
<gene>
    <name evidence="9" type="ORF">SAMN06296036_1574</name>
</gene>
<evidence type="ECO:0000256" key="1">
    <source>
        <dbReference type="ARBA" id="ARBA00000085"/>
    </source>
</evidence>
<dbReference type="SUPFAM" id="SSF55874">
    <property type="entry name" value="ATPase domain of HSP90 chaperone/DNA topoisomerase II/histidine kinase"/>
    <property type="match status" value="1"/>
</dbReference>
<evidence type="ECO:0000313" key="10">
    <source>
        <dbReference type="Proteomes" id="UP000192907"/>
    </source>
</evidence>
<dbReference type="SMART" id="SM00387">
    <property type="entry name" value="HATPase_c"/>
    <property type="match status" value="1"/>
</dbReference>
<dbReference type="PANTHER" id="PTHR44936:SF10">
    <property type="entry name" value="SENSOR PROTEIN RSTB"/>
    <property type="match status" value="1"/>
</dbReference>
<evidence type="ECO:0000256" key="5">
    <source>
        <dbReference type="ARBA" id="ARBA00022777"/>
    </source>
</evidence>
<keyword evidence="3" id="KW-0808">Transferase</keyword>
<dbReference type="InterPro" id="IPR003594">
    <property type="entry name" value="HATPase_dom"/>
</dbReference>
<evidence type="ECO:0000256" key="6">
    <source>
        <dbReference type="ARBA" id="ARBA00022840"/>
    </source>
</evidence>
<accession>A0A1Y6CRQ8</accession>
<feature type="domain" description="Histidine kinase" evidence="8">
    <location>
        <begin position="249"/>
        <end position="426"/>
    </location>
</feature>
<evidence type="ECO:0000256" key="3">
    <source>
        <dbReference type="ARBA" id="ARBA00022679"/>
    </source>
</evidence>
<dbReference type="PROSITE" id="PS50109">
    <property type="entry name" value="HIS_KIN"/>
    <property type="match status" value="1"/>
</dbReference>
<protein>
    <recommendedName>
        <fullName evidence="2">histidine kinase</fullName>
        <ecNumber evidence="2">2.7.13.3</ecNumber>
    </recommendedName>
</protein>
<keyword evidence="7" id="KW-1133">Transmembrane helix</keyword>
<comment type="catalytic activity">
    <reaction evidence="1">
        <text>ATP + protein L-histidine = ADP + protein N-phospho-L-histidine.</text>
        <dbReference type="EC" id="2.7.13.3"/>
    </reaction>
</comment>
<dbReference type="InterPro" id="IPR036890">
    <property type="entry name" value="HATPase_C_sf"/>
</dbReference>
<keyword evidence="7" id="KW-0472">Membrane</keyword>
<dbReference type="EC" id="2.7.13.3" evidence="2"/>
<dbReference type="PANTHER" id="PTHR44936">
    <property type="entry name" value="SENSOR PROTEIN CREC"/>
    <property type="match status" value="1"/>
</dbReference>
<dbReference type="CDD" id="cd00075">
    <property type="entry name" value="HATPase"/>
    <property type="match status" value="1"/>
</dbReference>
<evidence type="ECO:0000259" key="8">
    <source>
        <dbReference type="PROSITE" id="PS50109"/>
    </source>
</evidence>
<dbReference type="Pfam" id="PF02518">
    <property type="entry name" value="HATPase_c"/>
    <property type="match status" value="1"/>
</dbReference>
<dbReference type="AlphaFoldDB" id="A0A1Y6CRQ8"/>
<keyword evidence="10" id="KW-1185">Reference proteome</keyword>
<feature type="transmembrane region" description="Helical" evidence="7">
    <location>
        <begin position="155"/>
        <end position="178"/>
    </location>
</feature>
<reference evidence="10" key="1">
    <citation type="submission" date="2017-04" db="EMBL/GenBank/DDBJ databases">
        <authorList>
            <person name="Varghese N."/>
            <person name="Submissions S."/>
        </authorList>
    </citation>
    <scope>NUCLEOTIDE SEQUENCE [LARGE SCALE GENOMIC DNA]</scope>
    <source>
        <strain evidence="10">RKEM611</strain>
    </source>
</reference>
<evidence type="ECO:0000256" key="4">
    <source>
        <dbReference type="ARBA" id="ARBA00022741"/>
    </source>
</evidence>
<dbReference type="GO" id="GO:0000155">
    <property type="term" value="F:phosphorelay sensor kinase activity"/>
    <property type="evidence" value="ECO:0007669"/>
    <property type="project" value="TreeGrafter"/>
</dbReference>
<keyword evidence="5 9" id="KW-0418">Kinase</keyword>
<keyword evidence="7" id="KW-0812">Transmembrane</keyword>
<evidence type="ECO:0000256" key="7">
    <source>
        <dbReference type="SAM" id="Phobius"/>
    </source>
</evidence>
<dbReference type="PRINTS" id="PR00344">
    <property type="entry name" value="BCTRLSENSOR"/>
</dbReference>
<feature type="transmembrane region" description="Helical" evidence="7">
    <location>
        <begin position="12"/>
        <end position="34"/>
    </location>
</feature>
<dbReference type="GO" id="GO:0005524">
    <property type="term" value="F:ATP binding"/>
    <property type="evidence" value="ECO:0007669"/>
    <property type="project" value="UniProtKB-KW"/>
</dbReference>
<keyword evidence="4" id="KW-0547">Nucleotide-binding</keyword>
<dbReference type="GO" id="GO:0005886">
    <property type="term" value="C:plasma membrane"/>
    <property type="evidence" value="ECO:0007669"/>
    <property type="project" value="TreeGrafter"/>
</dbReference>
<evidence type="ECO:0000256" key="2">
    <source>
        <dbReference type="ARBA" id="ARBA00012438"/>
    </source>
</evidence>
<dbReference type="EMBL" id="FWZT01000057">
    <property type="protein sequence ID" value="SMF84557.1"/>
    <property type="molecule type" value="Genomic_DNA"/>
</dbReference>
<dbReference type="InterPro" id="IPR004358">
    <property type="entry name" value="Sig_transdc_His_kin-like_C"/>
</dbReference>
<dbReference type="InterPro" id="IPR005467">
    <property type="entry name" value="His_kinase_dom"/>
</dbReference>
<proteinExistence type="predicted"/>
<sequence>MKDSVFRHFKDSRFVVLPLVLFFVVAGLLLYFSFVSHVKFSSTEILSSWLASERANIEQGNFFEAFARNRRIIVSSKIVQGVALVKDKNTTTPEVQMLFGNVPSIFPTKKGVEKVDDITFYSSGFLKGRIQYRFPQKSDYYIELSVNPVFLIKSFFAVLALLLVASLIFMATMSYLAVVERDKRLRIFDAAVDDLINNDIPSHYLSTAMPNIEKSWRVMKSKINSLQSEIVLQSKTLAKSEAISQTTQTIAHDLKGPLAIFQKVAFGTLEDYEHEKENLVKALNRLSSMADSIKRADLESQVRPYKSRLDLDETISSARSYAEKHSVILRSDAKSVEDLQIDLPKVERAVSNLLFNAIEAANSIVEISWLLEGAKLSILVKDDGDGVPNKLIPKLFTRGATHGKENGTGLGLAFVDHVAKGHGGKVGKSSNLCVLKPFFPFLTITTYS</sequence>
<keyword evidence="6" id="KW-0067">ATP-binding</keyword>
<organism evidence="9 10">
    <name type="scientific">Pseudobacteriovorax antillogorgiicola</name>
    <dbReference type="NCBI Taxonomy" id="1513793"/>
    <lineage>
        <taxon>Bacteria</taxon>
        <taxon>Pseudomonadati</taxon>
        <taxon>Bdellovibrionota</taxon>
        <taxon>Oligoflexia</taxon>
        <taxon>Oligoflexales</taxon>
        <taxon>Pseudobacteriovoracaceae</taxon>
        <taxon>Pseudobacteriovorax</taxon>
    </lineage>
</organism>
<dbReference type="InterPro" id="IPR050980">
    <property type="entry name" value="2C_sensor_his_kinase"/>
</dbReference>